<sequence length="101" mass="11684">MRKLRVRKEILDKEMEARRGLEGPYFVGGFVTKPSSQEIPVFQSFALLPISDYGAPIQSSYERRLYNELGKQKRLVQRPTTSYDVNWNGFIPDGIFIDTEP</sequence>
<comment type="caution">
    <text evidence="1">The sequence shown here is derived from an EMBL/GenBank/DDBJ whole genome shotgun (WGS) entry which is preliminary data.</text>
</comment>
<dbReference type="Proteomes" id="UP000036867">
    <property type="component" value="Unassembled WGS sequence"/>
</dbReference>
<evidence type="ECO:0000313" key="1">
    <source>
        <dbReference type="EMBL" id="KOO47808.1"/>
    </source>
</evidence>
<protein>
    <submittedName>
        <fullName evidence="1">Uncharacterized protein</fullName>
    </submittedName>
</protein>
<dbReference type="AlphaFoldDB" id="A0A0M0LAX4"/>
<gene>
    <name evidence="1" type="ORF">AMD00_19420</name>
</gene>
<organism evidence="1 2">
    <name type="scientific">Viridibacillus arvi</name>
    <dbReference type="NCBI Taxonomy" id="263475"/>
    <lineage>
        <taxon>Bacteria</taxon>
        <taxon>Bacillati</taxon>
        <taxon>Bacillota</taxon>
        <taxon>Bacilli</taxon>
        <taxon>Bacillales</taxon>
        <taxon>Caryophanaceae</taxon>
        <taxon>Viridibacillus</taxon>
    </lineage>
</organism>
<dbReference type="GeneID" id="301138268"/>
<dbReference type="OrthoDB" id="2678721at2"/>
<accession>A0A0M0LAX4</accession>
<reference evidence="2" key="1">
    <citation type="submission" date="2015-08" db="EMBL/GenBank/DDBJ databases">
        <title>Fjat-10028 dsm 16317.</title>
        <authorList>
            <person name="Liu B."/>
            <person name="Wang J."/>
            <person name="Zhu Y."/>
            <person name="Liu G."/>
            <person name="Chen Q."/>
            <person name="Chen Z."/>
            <person name="Lan J."/>
            <person name="Che J."/>
            <person name="Ge C."/>
            <person name="Shi H."/>
            <person name="Pan Z."/>
            <person name="Liu X."/>
        </authorList>
    </citation>
    <scope>NUCLEOTIDE SEQUENCE [LARGE SCALE GENOMIC DNA]</scope>
    <source>
        <strain evidence="2">DSM 16317</strain>
    </source>
</reference>
<dbReference type="RefSeq" id="WP_053418681.1">
    <property type="nucleotide sequence ID" value="NZ_LILB01000008.1"/>
</dbReference>
<name>A0A0M0LAX4_9BACL</name>
<evidence type="ECO:0000313" key="2">
    <source>
        <dbReference type="Proteomes" id="UP000036867"/>
    </source>
</evidence>
<proteinExistence type="predicted"/>
<dbReference type="EMBL" id="LILB01000008">
    <property type="protein sequence ID" value="KOO47808.1"/>
    <property type="molecule type" value="Genomic_DNA"/>
</dbReference>
<keyword evidence="2" id="KW-1185">Reference proteome</keyword>